<evidence type="ECO:0000313" key="11">
    <source>
        <dbReference type="Proteomes" id="UP000799778"/>
    </source>
</evidence>
<gene>
    <name evidence="10" type="ORF">BU24DRAFT_456168</name>
</gene>
<dbReference type="GO" id="GO:0043565">
    <property type="term" value="F:sequence-specific DNA binding"/>
    <property type="evidence" value="ECO:0007669"/>
    <property type="project" value="TreeGrafter"/>
</dbReference>
<organism evidence="10 11">
    <name type="scientific">Aaosphaeria arxii CBS 175.79</name>
    <dbReference type="NCBI Taxonomy" id="1450172"/>
    <lineage>
        <taxon>Eukaryota</taxon>
        <taxon>Fungi</taxon>
        <taxon>Dikarya</taxon>
        <taxon>Ascomycota</taxon>
        <taxon>Pezizomycotina</taxon>
        <taxon>Dothideomycetes</taxon>
        <taxon>Pleosporomycetidae</taxon>
        <taxon>Pleosporales</taxon>
        <taxon>Pleosporales incertae sedis</taxon>
        <taxon>Aaosphaeria</taxon>
    </lineage>
</organism>
<dbReference type="GO" id="GO:0005634">
    <property type="term" value="C:nucleus"/>
    <property type="evidence" value="ECO:0007669"/>
    <property type="project" value="UniProtKB-SubCell"/>
</dbReference>
<dbReference type="InterPro" id="IPR007219">
    <property type="entry name" value="XnlR_reg_dom"/>
</dbReference>
<dbReference type="PANTHER" id="PTHR47782">
    <property type="entry name" value="ZN(II)2CYS6 TRANSCRIPTION FACTOR (EUROFUNG)-RELATED"/>
    <property type="match status" value="1"/>
</dbReference>
<sequence length="664" mass="74930">MPKGRVRRRVIACARCRKRKLACDGQVPSCTRCADAGAPCVGFDSSTQREAPRSIAGFLEAHIANFENMAGPSVPSPPDSNGSGHIHPPEKGAIANPLVSQIMEDITPRFLGISKAKFILNCVFKGTQVLFKKVPSGGTDLDENHPRSIINPHPVALSWVTLRNIGLETATGLFQGFLDRALTLCPIYHSDELIAAFNSIYHPTPLSGQNTPRNQYIISLVMAISLSMGACAKQTIADSHAFSLVQHAVQWMPEIATNDVPGLQAILLLTQYLSLDPTMADMWLLTGMTSQAVIDLGLHQELPYDERISARERDMRRRVFWVAWEVEASVCAFFLRPMTLPTRPYDVGFPVEVNDTAITDRGIDFTGIVTKFACRRIWMFRQIEAEVVSVMHQNEEVPPMFNSLEEWMRWINHSITEWRQQILCDSAANTDPKLVSRWKELELYAEIATASIMVTLHRPSRRIPQPSSRDLLIAFANALSVGQGYWYQVNRFSGQIKYVFHPCHHSFDCALVFLLILRRCKVDISEKYQLSQIEEWMDRFSRFFKDNVKRWPSAACFSERYEQLMAQARQEYLDFLNNKAVLASNQHQDGNATIGPVATGQDQGSATREGIDEMFKFFQSFIVAPNATSPIDALASGICMPRSEDWHEEFRLYYVQKVAHLPLP</sequence>
<dbReference type="SUPFAM" id="SSF57701">
    <property type="entry name" value="Zn2/Cys6 DNA-binding domain"/>
    <property type="match status" value="1"/>
</dbReference>
<evidence type="ECO:0000256" key="1">
    <source>
        <dbReference type="ARBA" id="ARBA00004123"/>
    </source>
</evidence>
<dbReference type="RefSeq" id="XP_033376989.1">
    <property type="nucleotide sequence ID" value="XM_033531423.1"/>
</dbReference>
<keyword evidence="7" id="KW-0539">Nucleus</keyword>
<dbReference type="InterPro" id="IPR001138">
    <property type="entry name" value="Zn2Cys6_DnaBD"/>
</dbReference>
<evidence type="ECO:0000259" key="9">
    <source>
        <dbReference type="PROSITE" id="PS50048"/>
    </source>
</evidence>
<dbReference type="CDD" id="cd00067">
    <property type="entry name" value="GAL4"/>
    <property type="match status" value="1"/>
</dbReference>
<dbReference type="EMBL" id="ML978082">
    <property type="protein sequence ID" value="KAF2008650.1"/>
    <property type="molecule type" value="Genomic_DNA"/>
</dbReference>
<dbReference type="GO" id="GO:0045944">
    <property type="term" value="P:positive regulation of transcription by RNA polymerase II"/>
    <property type="evidence" value="ECO:0007669"/>
    <property type="project" value="TreeGrafter"/>
</dbReference>
<dbReference type="Gene3D" id="4.10.240.10">
    <property type="entry name" value="Zn(2)-C6 fungal-type DNA-binding domain"/>
    <property type="match status" value="1"/>
</dbReference>
<dbReference type="SMART" id="SM00906">
    <property type="entry name" value="Fungal_trans"/>
    <property type="match status" value="1"/>
</dbReference>
<dbReference type="SMART" id="SM00066">
    <property type="entry name" value="GAL4"/>
    <property type="match status" value="1"/>
</dbReference>
<keyword evidence="11" id="KW-1185">Reference proteome</keyword>
<keyword evidence="5" id="KW-0238">DNA-binding</keyword>
<dbReference type="CDD" id="cd12148">
    <property type="entry name" value="fungal_TF_MHR"/>
    <property type="match status" value="1"/>
</dbReference>
<accession>A0A6A5X6V8</accession>
<evidence type="ECO:0000256" key="6">
    <source>
        <dbReference type="ARBA" id="ARBA00023163"/>
    </source>
</evidence>
<reference evidence="10" key="1">
    <citation type="journal article" date="2020" name="Stud. Mycol.">
        <title>101 Dothideomycetes genomes: a test case for predicting lifestyles and emergence of pathogens.</title>
        <authorList>
            <person name="Haridas S."/>
            <person name="Albert R."/>
            <person name="Binder M."/>
            <person name="Bloem J."/>
            <person name="Labutti K."/>
            <person name="Salamov A."/>
            <person name="Andreopoulos B."/>
            <person name="Baker S."/>
            <person name="Barry K."/>
            <person name="Bills G."/>
            <person name="Bluhm B."/>
            <person name="Cannon C."/>
            <person name="Castanera R."/>
            <person name="Culley D."/>
            <person name="Daum C."/>
            <person name="Ezra D."/>
            <person name="Gonzalez J."/>
            <person name="Henrissat B."/>
            <person name="Kuo A."/>
            <person name="Liang C."/>
            <person name="Lipzen A."/>
            <person name="Lutzoni F."/>
            <person name="Magnuson J."/>
            <person name="Mondo S."/>
            <person name="Nolan M."/>
            <person name="Ohm R."/>
            <person name="Pangilinan J."/>
            <person name="Park H.-J."/>
            <person name="Ramirez L."/>
            <person name="Alfaro M."/>
            <person name="Sun H."/>
            <person name="Tritt A."/>
            <person name="Yoshinaga Y."/>
            <person name="Zwiers L.-H."/>
            <person name="Turgeon B."/>
            <person name="Goodwin S."/>
            <person name="Spatafora J."/>
            <person name="Crous P."/>
            <person name="Grigoriev I."/>
        </authorList>
    </citation>
    <scope>NUCLEOTIDE SEQUENCE</scope>
    <source>
        <strain evidence="10">CBS 175.79</strain>
    </source>
</reference>
<dbReference type="Pfam" id="PF00172">
    <property type="entry name" value="Zn_clus"/>
    <property type="match status" value="1"/>
</dbReference>
<proteinExistence type="predicted"/>
<dbReference type="InterPro" id="IPR036864">
    <property type="entry name" value="Zn2-C6_fun-type_DNA-bd_sf"/>
</dbReference>
<keyword evidence="4" id="KW-0805">Transcription regulation</keyword>
<dbReference type="GO" id="GO:0006351">
    <property type="term" value="P:DNA-templated transcription"/>
    <property type="evidence" value="ECO:0007669"/>
    <property type="project" value="InterPro"/>
</dbReference>
<feature type="region of interest" description="Disordered" evidence="8">
    <location>
        <begin position="70"/>
        <end position="90"/>
    </location>
</feature>
<keyword evidence="3" id="KW-0862">Zinc</keyword>
<evidence type="ECO:0000256" key="2">
    <source>
        <dbReference type="ARBA" id="ARBA00022723"/>
    </source>
</evidence>
<feature type="domain" description="Zn(2)-C6 fungal-type" evidence="9">
    <location>
        <begin position="12"/>
        <end position="41"/>
    </location>
</feature>
<comment type="subcellular location">
    <subcellularLocation>
        <location evidence="1">Nucleus</location>
    </subcellularLocation>
</comment>
<dbReference type="GeneID" id="54288820"/>
<dbReference type="InterPro" id="IPR052202">
    <property type="entry name" value="Yeast_MetPath_Reg"/>
</dbReference>
<evidence type="ECO:0000256" key="5">
    <source>
        <dbReference type="ARBA" id="ARBA00023125"/>
    </source>
</evidence>
<keyword evidence="2" id="KW-0479">Metal-binding</keyword>
<dbReference type="GO" id="GO:0008270">
    <property type="term" value="F:zinc ion binding"/>
    <property type="evidence" value="ECO:0007669"/>
    <property type="project" value="InterPro"/>
</dbReference>
<dbReference type="Pfam" id="PF04082">
    <property type="entry name" value="Fungal_trans"/>
    <property type="match status" value="1"/>
</dbReference>
<dbReference type="PROSITE" id="PS00463">
    <property type="entry name" value="ZN2_CY6_FUNGAL_1"/>
    <property type="match status" value="1"/>
</dbReference>
<dbReference type="GO" id="GO:0000981">
    <property type="term" value="F:DNA-binding transcription factor activity, RNA polymerase II-specific"/>
    <property type="evidence" value="ECO:0007669"/>
    <property type="project" value="InterPro"/>
</dbReference>
<dbReference type="OrthoDB" id="2123952at2759"/>
<evidence type="ECO:0000256" key="8">
    <source>
        <dbReference type="SAM" id="MobiDB-lite"/>
    </source>
</evidence>
<evidence type="ECO:0000256" key="3">
    <source>
        <dbReference type="ARBA" id="ARBA00022833"/>
    </source>
</evidence>
<evidence type="ECO:0000256" key="4">
    <source>
        <dbReference type="ARBA" id="ARBA00023015"/>
    </source>
</evidence>
<name>A0A6A5X6V8_9PLEO</name>
<evidence type="ECO:0000313" key="10">
    <source>
        <dbReference type="EMBL" id="KAF2008650.1"/>
    </source>
</evidence>
<dbReference type="Proteomes" id="UP000799778">
    <property type="component" value="Unassembled WGS sequence"/>
</dbReference>
<protein>
    <recommendedName>
        <fullName evidence="9">Zn(2)-C6 fungal-type domain-containing protein</fullName>
    </recommendedName>
</protein>
<evidence type="ECO:0000256" key="7">
    <source>
        <dbReference type="ARBA" id="ARBA00023242"/>
    </source>
</evidence>
<dbReference type="PANTHER" id="PTHR47782:SF2">
    <property type="entry name" value="TRANSCRIPTION FACTOR, PUTATIVE (AFU_ORTHOLOGUE AFUA_4G12570)-RELATED"/>
    <property type="match status" value="1"/>
</dbReference>
<dbReference type="AlphaFoldDB" id="A0A6A5X6V8"/>
<dbReference type="PROSITE" id="PS50048">
    <property type="entry name" value="ZN2_CY6_FUNGAL_2"/>
    <property type="match status" value="1"/>
</dbReference>
<keyword evidence="6" id="KW-0804">Transcription</keyword>